<dbReference type="Proteomes" id="UP000244649">
    <property type="component" value="Unassembled WGS sequence"/>
</dbReference>
<proteinExistence type="predicted"/>
<gene>
    <name evidence="1" type="ORF">DC432_16050</name>
</gene>
<comment type="caution">
    <text evidence="1">The sequence shown here is derived from an EMBL/GenBank/DDBJ whole genome shotgun (WGS) entry which is preliminary data.</text>
</comment>
<organism evidence="1 2">
    <name type="scientific">Microbacterium testaceum</name>
    <name type="common">Aureobacterium testaceum</name>
    <name type="synonym">Brevibacterium testaceum</name>
    <dbReference type="NCBI Taxonomy" id="2033"/>
    <lineage>
        <taxon>Bacteria</taxon>
        <taxon>Bacillati</taxon>
        <taxon>Actinomycetota</taxon>
        <taxon>Actinomycetes</taxon>
        <taxon>Micrococcales</taxon>
        <taxon>Microbacteriaceae</taxon>
        <taxon>Microbacterium</taxon>
    </lineage>
</organism>
<evidence type="ECO:0000313" key="1">
    <source>
        <dbReference type="EMBL" id="PVE58713.1"/>
    </source>
</evidence>
<dbReference type="AlphaFoldDB" id="A0A2T7VMU4"/>
<accession>A0A2T7VMU4</accession>
<protein>
    <submittedName>
        <fullName evidence="1">Uncharacterized protein</fullName>
    </submittedName>
</protein>
<dbReference type="EMBL" id="QDFT01000097">
    <property type="protein sequence ID" value="PVE58713.1"/>
    <property type="molecule type" value="Genomic_DNA"/>
</dbReference>
<reference evidence="1 2" key="1">
    <citation type="submission" date="2018-04" db="EMBL/GenBank/DDBJ databases">
        <authorList>
            <person name="Go L.Y."/>
            <person name="Mitchell J.A."/>
        </authorList>
    </citation>
    <scope>NUCLEOTIDE SEQUENCE [LARGE SCALE GENOMIC DNA]</scope>
    <source>
        <strain evidence="1 2">TPD7010</strain>
    </source>
</reference>
<name>A0A2T7VMU4_MICTE</name>
<dbReference type="RefSeq" id="WP_116538683.1">
    <property type="nucleotide sequence ID" value="NZ_QDFT01000097.1"/>
</dbReference>
<sequence>MSLKPGAVRDAIVRYLRAQGVDGAKVRDIHAAVEEYIGQEVAASSVRSYLNINTPAQFERLGHGIYRLQNA</sequence>
<evidence type="ECO:0000313" key="2">
    <source>
        <dbReference type="Proteomes" id="UP000244649"/>
    </source>
</evidence>